<feature type="transmembrane region" description="Helical" evidence="2">
    <location>
        <begin position="85"/>
        <end position="106"/>
    </location>
</feature>
<name>L8GR64_ACACF</name>
<dbReference type="VEuPathDB" id="AmoebaDB:ACA1_000580"/>
<keyword evidence="4" id="KW-1185">Reference proteome</keyword>
<proteinExistence type="predicted"/>
<keyword evidence="2" id="KW-0812">Transmembrane</keyword>
<dbReference type="RefSeq" id="XP_004337503.1">
    <property type="nucleotide sequence ID" value="XM_004337455.1"/>
</dbReference>
<evidence type="ECO:0000256" key="2">
    <source>
        <dbReference type="SAM" id="Phobius"/>
    </source>
</evidence>
<organism evidence="3 4">
    <name type="scientific">Acanthamoeba castellanii (strain ATCC 30010 / Neff)</name>
    <dbReference type="NCBI Taxonomy" id="1257118"/>
    <lineage>
        <taxon>Eukaryota</taxon>
        <taxon>Amoebozoa</taxon>
        <taxon>Discosea</taxon>
        <taxon>Longamoebia</taxon>
        <taxon>Centramoebida</taxon>
        <taxon>Acanthamoebidae</taxon>
        <taxon>Acanthamoeba</taxon>
    </lineage>
</organism>
<dbReference type="AlphaFoldDB" id="L8GR64"/>
<evidence type="ECO:0000313" key="3">
    <source>
        <dbReference type="EMBL" id="ELR15490.1"/>
    </source>
</evidence>
<feature type="region of interest" description="Disordered" evidence="1">
    <location>
        <begin position="41"/>
        <end position="79"/>
    </location>
</feature>
<reference evidence="3 4" key="1">
    <citation type="journal article" date="2013" name="Genome Biol.">
        <title>Genome of Acanthamoeba castellanii highlights extensive lateral gene transfer and early evolution of tyrosine kinase signaling.</title>
        <authorList>
            <person name="Clarke M."/>
            <person name="Lohan A.J."/>
            <person name="Liu B."/>
            <person name="Lagkouvardos I."/>
            <person name="Roy S."/>
            <person name="Zafar N."/>
            <person name="Bertelli C."/>
            <person name="Schilde C."/>
            <person name="Kianianmomeni A."/>
            <person name="Burglin T.R."/>
            <person name="Frech C."/>
            <person name="Turcotte B."/>
            <person name="Kopec K.O."/>
            <person name="Synnott J.M."/>
            <person name="Choo C."/>
            <person name="Paponov I."/>
            <person name="Finkler A."/>
            <person name="Soon Heng Tan C."/>
            <person name="Hutchins A.P."/>
            <person name="Weinmeier T."/>
            <person name="Rattei T."/>
            <person name="Chu J.S."/>
            <person name="Gimenez G."/>
            <person name="Irimia M."/>
            <person name="Rigden D.J."/>
            <person name="Fitzpatrick D.A."/>
            <person name="Lorenzo-Morales J."/>
            <person name="Bateman A."/>
            <person name="Chiu C.H."/>
            <person name="Tang P."/>
            <person name="Hegemann P."/>
            <person name="Fromm H."/>
            <person name="Raoult D."/>
            <person name="Greub G."/>
            <person name="Miranda-Saavedra D."/>
            <person name="Chen N."/>
            <person name="Nash P."/>
            <person name="Ginger M.L."/>
            <person name="Horn M."/>
            <person name="Schaap P."/>
            <person name="Caler L."/>
            <person name="Loftus B."/>
        </authorList>
    </citation>
    <scope>NUCLEOTIDE SEQUENCE [LARGE SCALE GENOMIC DNA]</scope>
    <source>
        <strain evidence="3 4">Neff</strain>
    </source>
</reference>
<gene>
    <name evidence="3" type="ORF">ACA1_000580</name>
</gene>
<feature type="transmembrane region" description="Helical" evidence="2">
    <location>
        <begin position="118"/>
        <end position="137"/>
    </location>
</feature>
<evidence type="ECO:0000313" key="4">
    <source>
        <dbReference type="Proteomes" id="UP000011083"/>
    </source>
</evidence>
<keyword evidence="2" id="KW-0472">Membrane</keyword>
<dbReference type="Proteomes" id="UP000011083">
    <property type="component" value="Unassembled WGS sequence"/>
</dbReference>
<keyword evidence="2" id="KW-1133">Transmembrane helix</keyword>
<dbReference type="EMBL" id="KB008029">
    <property type="protein sequence ID" value="ELR15490.1"/>
    <property type="molecule type" value="Genomic_DNA"/>
</dbReference>
<dbReference type="GeneID" id="14916129"/>
<sequence>MHVRSSATPTKVSFATVRGFSSWSPGRAVGKTRWLWANQRRSGRSDNGGAVPSSSSPPPWLRLRSDSPGGPPSPPKLEGSQLQRAVKVVLLTFTYGPLLYITHLLLPTGLHMAGLPQLATTDWTATLVIVGSFLLPLRTVSLRLLPAFVLSAAAFELTAAVCQSLIKAEYATQAKRSEGWWNKLFGGYTLEYNTEHDVYEYKRRVLFTLLGLGQQAEGPLLASLHNNAHCAAGVVAVGSRQAATLREIKQYLLTGDARSEEEKLAVIEHEKGHADTRSFFDVLDLYIAHVFLQACLKPSLGLVLAPIFVASAWTLSAWCAEAVADMRAGRRGLYVKLTECAVRLQRNTGEGEEDAHALRKISQALGPTESVHIAHTEACAGGAPSPCHGEIGPGSHPPVEWRYYAWLYGDRVYPWLEPVLSAVGSAVTLRPLIDPLRPELDAAALQLVNEQANRQDAETK</sequence>
<evidence type="ECO:0000256" key="1">
    <source>
        <dbReference type="SAM" id="MobiDB-lite"/>
    </source>
</evidence>
<feature type="transmembrane region" description="Helical" evidence="2">
    <location>
        <begin position="144"/>
        <end position="166"/>
    </location>
</feature>
<protein>
    <submittedName>
        <fullName evidence="3">Uncharacterized protein</fullName>
    </submittedName>
</protein>
<dbReference type="KEGG" id="acan:ACA1_000580"/>
<accession>L8GR64</accession>